<organism evidence="1 2">
    <name type="scientific">Cohnella candidum</name>
    <dbReference type="NCBI Taxonomy" id="2674991"/>
    <lineage>
        <taxon>Bacteria</taxon>
        <taxon>Bacillati</taxon>
        <taxon>Bacillota</taxon>
        <taxon>Bacilli</taxon>
        <taxon>Bacillales</taxon>
        <taxon>Paenibacillaceae</taxon>
        <taxon>Cohnella</taxon>
    </lineage>
</organism>
<dbReference type="RefSeq" id="WP_123040380.1">
    <property type="nucleotide sequence ID" value="NZ_CP033433.1"/>
</dbReference>
<dbReference type="KEGG" id="coh:EAV92_06890"/>
<evidence type="ECO:0008006" key="3">
    <source>
        <dbReference type="Google" id="ProtNLM"/>
    </source>
</evidence>
<proteinExistence type="predicted"/>
<protein>
    <recommendedName>
        <fullName evidence="3">Hydrolase</fullName>
    </recommendedName>
</protein>
<accession>A0A3G3JVP9</accession>
<dbReference type="AlphaFoldDB" id="A0A3G3JVP9"/>
<dbReference type="Proteomes" id="UP000269097">
    <property type="component" value="Chromosome"/>
</dbReference>
<evidence type="ECO:0000313" key="2">
    <source>
        <dbReference type="Proteomes" id="UP000269097"/>
    </source>
</evidence>
<sequence>MEKKRFYVSVQARSILEGQGDAAYEFEIDASEEDIDRLKAMFDEIEAFEQDGWYRSHVPFVPYHNDQANDGYDYYLKEVYMLLYETGTEETKRHLSTMMDGFATMGQPEA</sequence>
<gene>
    <name evidence="1" type="ORF">EAV92_06890</name>
</gene>
<keyword evidence="2" id="KW-1185">Reference proteome</keyword>
<evidence type="ECO:0000313" key="1">
    <source>
        <dbReference type="EMBL" id="AYQ72320.1"/>
    </source>
</evidence>
<reference evidence="1 2" key="1">
    <citation type="submission" date="2018-10" db="EMBL/GenBank/DDBJ databases">
        <title>Genome Sequence of Cohnella sp.</title>
        <authorList>
            <person name="Srinivasan S."/>
            <person name="Kim M.K."/>
        </authorList>
    </citation>
    <scope>NUCLEOTIDE SEQUENCE [LARGE SCALE GENOMIC DNA]</scope>
    <source>
        <strain evidence="1 2">18JY8-7</strain>
    </source>
</reference>
<dbReference type="EMBL" id="CP033433">
    <property type="protein sequence ID" value="AYQ72320.1"/>
    <property type="molecule type" value="Genomic_DNA"/>
</dbReference>
<name>A0A3G3JVP9_9BACL</name>